<dbReference type="AlphaFoldDB" id="A0A511SXF3"/>
<evidence type="ECO:0000313" key="4">
    <source>
        <dbReference type="Proteomes" id="UP000183760"/>
    </source>
</evidence>
<dbReference type="RefSeq" id="WP_074950521.1">
    <property type="nucleotide sequence ID" value="NZ_BJXR01000016.1"/>
</dbReference>
<reference evidence="2 5" key="2">
    <citation type="submission" date="2019-07" db="EMBL/GenBank/DDBJ databases">
        <title>Whole genome shotgun sequence of Myxococcus fulvus NBRC 100333.</title>
        <authorList>
            <person name="Hosoyama A."/>
            <person name="Uohara A."/>
            <person name="Ohji S."/>
            <person name="Ichikawa N."/>
        </authorList>
    </citation>
    <scope>NUCLEOTIDE SEQUENCE [LARGE SCALE GENOMIC DNA]</scope>
    <source>
        <strain evidence="2 5">NBRC 100333</strain>
    </source>
</reference>
<name>A0A511SXF3_MYXFU</name>
<organism evidence="2 5">
    <name type="scientific">Myxococcus fulvus</name>
    <dbReference type="NCBI Taxonomy" id="33"/>
    <lineage>
        <taxon>Bacteria</taxon>
        <taxon>Pseudomonadati</taxon>
        <taxon>Myxococcota</taxon>
        <taxon>Myxococcia</taxon>
        <taxon>Myxococcales</taxon>
        <taxon>Cystobacterineae</taxon>
        <taxon>Myxococcaceae</taxon>
        <taxon>Myxococcus</taxon>
    </lineage>
</organism>
<dbReference type="EMBL" id="FOIB01000002">
    <property type="protein sequence ID" value="SET44553.1"/>
    <property type="molecule type" value="Genomic_DNA"/>
</dbReference>
<evidence type="ECO:0000313" key="5">
    <source>
        <dbReference type="Proteomes" id="UP000321514"/>
    </source>
</evidence>
<feature type="region of interest" description="Disordered" evidence="1">
    <location>
        <begin position="160"/>
        <end position="198"/>
    </location>
</feature>
<dbReference type="Proteomes" id="UP000183760">
    <property type="component" value="Unassembled WGS sequence"/>
</dbReference>
<protein>
    <recommendedName>
        <fullName evidence="6">Lipoprotein</fullName>
    </recommendedName>
</protein>
<keyword evidence="4" id="KW-1185">Reference proteome</keyword>
<comment type="caution">
    <text evidence="2">The sequence shown here is derived from an EMBL/GenBank/DDBJ whole genome shotgun (WGS) entry which is preliminary data.</text>
</comment>
<evidence type="ECO:0000313" key="2">
    <source>
        <dbReference type="EMBL" id="GEN06586.1"/>
    </source>
</evidence>
<proteinExistence type="predicted"/>
<sequence>MKRWSMVLAVAAMSVGCQDGKREDRITRAQVRKTGPATMEVIPSAGQLPYCMLYTVSEKGVIRQLTLTRENRSIRCDANKPVANTSFRVPTQEGKVKVYIFFSDERIPAGPVAQQLYDLRGQDRISAMDLRLPGRVFVETMDFAPEEGTAEITGAVVGTHGEVTDSGSGAAPDQDLGATVLGDGGTTAAQPAAADEGT</sequence>
<reference evidence="3 4" key="1">
    <citation type="submission" date="2016-10" db="EMBL/GenBank/DDBJ databases">
        <authorList>
            <person name="Varghese N."/>
            <person name="Submissions S."/>
        </authorList>
    </citation>
    <scope>NUCLEOTIDE SEQUENCE [LARGE SCALE GENOMIC DNA]</scope>
    <source>
        <strain evidence="3 4">DSM 16525</strain>
    </source>
</reference>
<evidence type="ECO:0008006" key="6">
    <source>
        <dbReference type="Google" id="ProtNLM"/>
    </source>
</evidence>
<dbReference type="PROSITE" id="PS51257">
    <property type="entry name" value="PROKAR_LIPOPROTEIN"/>
    <property type="match status" value="1"/>
</dbReference>
<dbReference type="Proteomes" id="UP000321514">
    <property type="component" value="Unassembled WGS sequence"/>
</dbReference>
<evidence type="ECO:0000313" key="3">
    <source>
        <dbReference type="EMBL" id="SET44553.1"/>
    </source>
</evidence>
<evidence type="ECO:0000256" key="1">
    <source>
        <dbReference type="SAM" id="MobiDB-lite"/>
    </source>
</evidence>
<dbReference type="EMBL" id="BJXR01000016">
    <property type="protein sequence ID" value="GEN06586.1"/>
    <property type="molecule type" value="Genomic_DNA"/>
</dbReference>
<accession>A0A511SXF3</accession>
<gene>
    <name evidence="2" type="ORF">MFU01_16230</name>
    <name evidence="3" type="ORF">SAMN05443572_102303</name>
</gene>